<dbReference type="KEGG" id="sniv:SFSGTM_22080"/>
<evidence type="ECO:0000313" key="4">
    <source>
        <dbReference type="EMBL" id="BBP01500.1"/>
    </source>
</evidence>
<dbReference type="CDD" id="cd06225">
    <property type="entry name" value="HAMP"/>
    <property type="match status" value="1"/>
</dbReference>
<dbReference type="InterPro" id="IPR019247">
    <property type="entry name" value="Histidine_kinase_BarA_N"/>
</dbReference>
<dbReference type="Pfam" id="PF00672">
    <property type="entry name" value="HAMP"/>
    <property type="match status" value="1"/>
</dbReference>
<dbReference type="Pfam" id="PF09984">
    <property type="entry name" value="sCache_4"/>
    <property type="match status" value="1"/>
</dbReference>
<proteinExistence type="predicted"/>
<dbReference type="SMART" id="SM00304">
    <property type="entry name" value="HAMP"/>
    <property type="match status" value="1"/>
</dbReference>
<reference evidence="5" key="1">
    <citation type="submission" date="2019-11" db="EMBL/GenBank/DDBJ databases">
        <title>Isolation and characterization of a novel species in the genus Sulfuriferula.</title>
        <authorList>
            <person name="Mochizuki J."/>
            <person name="Kojima H."/>
            <person name="Fukui M."/>
        </authorList>
    </citation>
    <scope>NUCLEOTIDE SEQUENCE [LARGE SCALE GENOMIC DNA]</scope>
    <source>
        <strain evidence="5">SGTM</strain>
    </source>
</reference>
<dbReference type="PANTHER" id="PTHR46663">
    <property type="entry name" value="DIGUANYLATE CYCLASE DGCT-RELATED"/>
    <property type="match status" value="1"/>
</dbReference>
<dbReference type="PROSITE" id="PS50885">
    <property type="entry name" value="HAMP"/>
    <property type="match status" value="1"/>
</dbReference>
<feature type="transmembrane region" description="Helical" evidence="1">
    <location>
        <begin position="12"/>
        <end position="31"/>
    </location>
</feature>
<dbReference type="PANTHER" id="PTHR46663:SF3">
    <property type="entry name" value="SLL0267 PROTEIN"/>
    <property type="match status" value="1"/>
</dbReference>
<keyword evidence="1" id="KW-1133">Transmembrane helix</keyword>
<dbReference type="Gene3D" id="3.30.70.270">
    <property type="match status" value="1"/>
</dbReference>
<dbReference type="RefSeq" id="WP_162085270.1">
    <property type="nucleotide sequence ID" value="NZ_AP021881.1"/>
</dbReference>
<organism evidence="4 5">
    <name type="scientific">Sulfuriferula nivalis</name>
    <dbReference type="NCBI Taxonomy" id="2675298"/>
    <lineage>
        <taxon>Bacteria</taxon>
        <taxon>Pseudomonadati</taxon>
        <taxon>Pseudomonadota</taxon>
        <taxon>Betaproteobacteria</taxon>
        <taxon>Nitrosomonadales</taxon>
        <taxon>Sulfuricellaceae</taxon>
        <taxon>Sulfuriferula</taxon>
    </lineage>
</organism>
<dbReference type="SUPFAM" id="SSF158472">
    <property type="entry name" value="HAMP domain-like"/>
    <property type="match status" value="1"/>
</dbReference>
<dbReference type="EMBL" id="AP021881">
    <property type="protein sequence ID" value="BBP01500.1"/>
    <property type="molecule type" value="Genomic_DNA"/>
</dbReference>
<gene>
    <name evidence="4" type="ORF">SFSGTM_22080</name>
</gene>
<feature type="domain" description="GGDEF" evidence="3">
    <location>
        <begin position="287"/>
        <end position="434"/>
    </location>
</feature>
<dbReference type="CDD" id="cd01949">
    <property type="entry name" value="GGDEF"/>
    <property type="match status" value="1"/>
</dbReference>
<feature type="transmembrane region" description="Helical" evidence="1">
    <location>
        <begin position="163"/>
        <end position="183"/>
    </location>
</feature>
<sequence>MRRTYHIRNYVAWLTLVPLLVMAVSMAFFFLHDRFQSMDQDLSVRGHLIAHQLASSSEYGVYANNQDFLENIAQGVLQQDDVSAVTILNEHNETLVVLHKAGRNVSSKLGTLSGSDRYLKIYESINATQVTLDDADDKPQPKQIGTVIVEMSWAHIHRLKLQLLWLAVAVTIIFLIVVFYLVYLSSRRIATPIGVLSDAVRDIGAGNLDMRVSIDTKINELATLARGINDMASQLQHERAILQQRIDDATMQLRSLAFYDTLTQLPNRRMLEDRLAQAISVSNRTGNYGAIMFIDLDNFKPLNDIHGHACGDLLLIEAARRITSCIRSIDTVARFGGDEFVVLIGQLTADSAISVEEVVAIAEKIRIALSRVYELRCVEPGQGGGIIEHQCTSSIGISLFLDDELSRDDILTRADKAMYKAKEQGRNQVCLYQMPSHK</sequence>
<dbReference type="InterPro" id="IPR043128">
    <property type="entry name" value="Rev_trsase/Diguanyl_cyclase"/>
</dbReference>
<dbReference type="Proteomes" id="UP000463939">
    <property type="component" value="Chromosome"/>
</dbReference>
<name>A0A809SI72_9PROT</name>
<dbReference type="FunFam" id="3.30.70.270:FF:000001">
    <property type="entry name" value="Diguanylate cyclase domain protein"/>
    <property type="match status" value="1"/>
</dbReference>
<dbReference type="InterPro" id="IPR029787">
    <property type="entry name" value="Nucleotide_cyclase"/>
</dbReference>
<feature type="domain" description="HAMP" evidence="2">
    <location>
        <begin position="187"/>
        <end position="240"/>
    </location>
</feature>
<dbReference type="GO" id="GO:0016020">
    <property type="term" value="C:membrane"/>
    <property type="evidence" value="ECO:0007669"/>
    <property type="project" value="InterPro"/>
</dbReference>
<evidence type="ECO:0000259" key="3">
    <source>
        <dbReference type="PROSITE" id="PS50887"/>
    </source>
</evidence>
<dbReference type="InterPro" id="IPR000160">
    <property type="entry name" value="GGDEF_dom"/>
</dbReference>
<dbReference type="SUPFAM" id="SSF55073">
    <property type="entry name" value="Nucleotide cyclase"/>
    <property type="match status" value="1"/>
</dbReference>
<evidence type="ECO:0008006" key="6">
    <source>
        <dbReference type="Google" id="ProtNLM"/>
    </source>
</evidence>
<evidence type="ECO:0000313" key="5">
    <source>
        <dbReference type="Proteomes" id="UP000463939"/>
    </source>
</evidence>
<dbReference type="Pfam" id="PF00990">
    <property type="entry name" value="GGDEF"/>
    <property type="match status" value="1"/>
</dbReference>
<dbReference type="GO" id="GO:0003824">
    <property type="term" value="F:catalytic activity"/>
    <property type="evidence" value="ECO:0007669"/>
    <property type="project" value="UniProtKB-ARBA"/>
</dbReference>
<dbReference type="SMART" id="SM00267">
    <property type="entry name" value="GGDEF"/>
    <property type="match status" value="1"/>
</dbReference>
<dbReference type="Gene3D" id="6.10.340.10">
    <property type="match status" value="1"/>
</dbReference>
<evidence type="ECO:0000256" key="1">
    <source>
        <dbReference type="SAM" id="Phobius"/>
    </source>
</evidence>
<dbReference type="AlphaFoldDB" id="A0A809SI72"/>
<dbReference type="PROSITE" id="PS50887">
    <property type="entry name" value="GGDEF"/>
    <property type="match status" value="1"/>
</dbReference>
<dbReference type="InterPro" id="IPR003660">
    <property type="entry name" value="HAMP_dom"/>
</dbReference>
<keyword evidence="5" id="KW-1185">Reference proteome</keyword>
<dbReference type="GO" id="GO:0007165">
    <property type="term" value="P:signal transduction"/>
    <property type="evidence" value="ECO:0007669"/>
    <property type="project" value="InterPro"/>
</dbReference>
<accession>A0A809SI72</accession>
<keyword evidence="1" id="KW-0472">Membrane</keyword>
<evidence type="ECO:0000259" key="2">
    <source>
        <dbReference type="PROSITE" id="PS50885"/>
    </source>
</evidence>
<dbReference type="NCBIfam" id="TIGR00254">
    <property type="entry name" value="GGDEF"/>
    <property type="match status" value="1"/>
</dbReference>
<protein>
    <recommendedName>
        <fullName evidence="6">Diguanylate cyclase</fullName>
    </recommendedName>
</protein>
<dbReference type="InterPro" id="IPR052163">
    <property type="entry name" value="DGC-Regulatory_Protein"/>
</dbReference>
<keyword evidence="1" id="KW-0812">Transmembrane</keyword>